<dbReference type="Proteomes" id="UP000035955">
    <property type="component" value="Unassembled WGS sequence"/>
</dbReference>
<organism evidence="2 3">
    <name type="scientific">Methylobacterium variabile</name>
    <dbReference type="NCBI Taxonomy" id="298794"/>
    <lineage>
        <taxon>Bacteria</taxon>
        <taxon>Pseudomonadati</taxon>
        <taxon>Pseudomonadota</taxon>
        <taxon>Alphaproteobacteria</taxon>
        <taxon>Hyphomicrobiales</taxon>
        <taxon>Methylobacteriaceae</taxon>
        <taxon>Methylobacterium</taxon>
    </lineage>
</organism>
<evidence type="ECO:0000313" key="2">
    <source>
        <dbReference type="EMBL" id="KMO39301.1"/>
    </source>
</evidence>
<dbReference type="PATRIC" id="fig|298794.3.peg.6633"/>
<dbReference type="EMBL" id="LABY01000060">
    <property type="protein sequence ID" value="KMO39301.1"/>
    <property type="molecule type" value="Genomic_DNA"/>
</dbReference>
<dbReference type="AlphaFoldDB" id="A0A0J6VJJ6"/>
<keyword evidence="3" id="KW-1185">Reference proteome</keyword>
<accession>A0A0J6VJJ6</accession>
<evidence type="ECO:0000313" key="3">
    <source>
        <dbReference type="Proteomes" id="UP000035955"/>
    </source>
</evidence>
<evidence type="ECO:0000256" key="1">
    <source>
        <dbReference type="SAM" id="MobiDB-lite"/>
    </source>
</evidence>
<dbReference type="RefSeq" id="WP_048444070.1">
    <property type="nucleotide sequence ID" value="NZ_LABY01000060.1"/>
</dbReference>
<comment type="caution">
    <text evidence="2">The sequence shown here is derived from an EMBL/GenBank/DDBJ whole genome shotgun (WGS) entry which is preliminary data.</text>
</comment>
<reference evidence="2 3" key="1">
    <citation type="submission" date="2015-03" db="EMBL/GenBank/DDBJ databases">
        <title>Genome sequencing of Methylobacterium variabile DSM 16961.</title>
        <authorList>
            <person name="Chaudhry V."/>
            <person name="Patil P.B."/>
        </authorList>
    </citation>
    <scope>NUCLEOTIDE SEQUENCE [LARGE SCALE GENOMIC DNA]</scope>
    <source>
        <strain evidence="2 3">DSM 16961</strain>
    </source>
</reference>
<feature type="region of interest" description="Disordered" evidence="1">
    <location>
        <begin position="422"/>
        <end position="453"/>
    </location>
</feature>
<gene>
    <name evidence="2" type="ORF">VQ02_10190</name>
</gene>
<name>A0A0J6VJJ6_9HYPH</name>
<sequence length="453" mass="49869">MTDIETIKSTDGGDFFAVERPMWAKVCARTSMNEAVAYLILARGAHFGTRDTAWSTDAVERYTGIARPRAKKAIQDLVQSGLLQQKRAGTKPLYHLPTAHEFENPPKPAVTLTDGEQAVLDMIAAAGGPVDVPYTSTAKNGWPRGRPNDVARALVRKGKVQHSASQVLHFEVTPEKVEEAPKPEWIWLPNSLVDGVAGAVAPIEQVRQTQDVVALRLFVDLYFSQSLAMNGGVHWRQVRREYDRHLVGQSGPYNVWGFVRGGRTGFGSATFIAPFLTNTMKTFTRDDGSTYQQDPGWPAFWAALSKLEQLELVQSVAHIIDADTDEGEVIHPYGMLAGEPGENEIAQEAYLAGERLLTSGQREWAADRRLWLLPVLRHIENVQMVGLLRLRHRARTAATAEWLSGAEGWSVWVDRYRDVGQKPASDQGDAISKGDQRGIQGASRVGQGGIKGG</sequence>
<proteinExistence type="predicted"/>
<dbReference type="OrthoDB" id="8005816at2"/>
<protein>
    <submittedName>
        <fullName evidence="2">Uncharacterized protein</fullName>
    </submittedName>
</protein>